<dbReference type="InterPro" id="IPR036635">
    <property type="entry name" value="MurB_C_sf"/>
</dbReference>
<evidence type="ECO:0000256" key="1">
    <source>
        <dbReference type="ARBA" id="ARBA00001974"/>
    </source>
</evidence>
<dbReference type="InterPro" id="IPR011601">
    <property type="entry name" value="MurB_C"/>
</dbReference>
<dbReference type="Gene3D" id="3.30.43.10">
    <property type="entry name" value="Uridine Diphospho-n-acetylenolpyruvylglucosamine Reductase, domain 2"/>
    <property type="match status" value="1"/>
</dbReference>
<keyword evidence="10" id="KW-0521">NADP</keyword>
<keyword evidence="6" id="KW-0963">Cytoplasm</keyword>
<dbReference type="SUPFAM" id="SSF56194">
    <property type="entry name" value="Uridine diphospho-N-Acetylenolpyruvylglucosamine reductase, MurB, C-terminal domain"/>
    <property type="match status" value="1"/>
</dbReference>
<evidence type="ECO:0000256" key="14">
    <source>
        <dbReference type="ARBA" id="ARBA00023306"/>
    </source>
</evidence>
<dbReference type="GO" id="GO:0008762">
    <property type="term" value="F:UDP-N-acetylmuramate dehydrogenase activity"/>
    <property type="evidence" value="ECO:0007669"/>
    <property type="project" value="UniProtKB-EC"/>
</dbReference>
<keyword evidence="11" id="KW-0133">Cell shape</keyword>
<keyword evidence="14" id="KW-0131">Cell cycle</keyword>
<keyword evidence="9" id="KW-0274">FAD</keyword>
<evidence type="ECO:0000256" key="9">
    <source>
        <dbReference type="ARBA" id="ARBA00022827"/>
    </source>
</evidence>
<keyword evidence="15" id="KW-0961">Cell wall biogenesis/degradation</keyword>
<dbReference type="PROSITE" id="PS51387">
    <property type="entry name" value="FAD_PCMH"/>
    <property type="match status" value="1"/>
</dbReference>
<dbReference type="EMBL" id="UINC01002341">
    <property type="protein sequence ID" value="SUZ95629.1"/>
    <property type="molecule type" value="Genomic_DNA"/>
</dbReference>
<dbReference type="Gene3D" id="3.30.465.10">
    <property type="match status" value="1"/>
</dbReference>
<dbReference type="Pfam" id="PF01565">
    <property type="entry name" value="FAD_binding_4"/>
    <property type="match status" value="1"/>
</dbReference>
<feature type="non-terminal residue" evidence="18">
    <location>
        <position position="1"/>
    </location>
</feature>
<comment type="function">
    <text evidence="2">Cell wall formation.</text>
</comment>
<dbReference type="GO" id="GO:0051301">
    <property type="term" value="P:cell division"/>
    <property type="evidence" value="ECO:0007669"/>
    <property type="project" value="UniProtKB-KW"/>
</dbReference>
<evidence type="ECO:0000256" key="12">
    <source>
        <dbReference type="ARBA" id="ARBA00022984"/>
    </source>
</evidence>
<evidence type="ECO:0000256" key="16">
    <source>
        <dbReference type="ARBA" id="ARBA00048914"/>
    </source>
</evidence>
<reference evidence="18" key="1">
    <citation type="submission" date="2018-05" db="EMBL/GenBank/DDBJ databases">
        <authorList>
            <person name="Lanie J.A."/>
            <person name="Ng W.-L."/>
            <person name="Kazmierczak K.M."/>
            <person name="Andrzejewski T.M."/>
            <person name="Davidsen T.M."/>
            <person name="Wayne K.J."/>
            <person name="Tettelin H."/>
            <person name="Glass J.I."/>
            <person name="Rusch D."/>
            <person name="Podicherti R."/>
            <person name="Tsui H.-C.T."/>
            <person name="Winkler M.E."/>
        </authorList>
    </citation>
    <scope>NUCLEOTIDE SEQUENCE</scope>
</reference>
<dbReference type="Pfam" id="PF02873">
    <property type="entry name" value="MurB_C"/>
    <property type="match status" value="1"/>
</dbReference>
<evidence type="ECO:0000256" key="4">
    <source>
        <dbReference type="ARBA" id="ARBA00004752"/>
    </source>
</evidence>
<dbReference type="GO" id="GO:0005829">
    <property type="term" value="C:cytosol"/>
    <property type="evidence" value="ECO:0007669"/>
    <property type="project" value="TreeGrafter"/>
</dbReference>
<dbReference type="Gene3D" id="3.90.78.10">
    <property type="entry name" value="UDP-N-acetylenolpyruvoylglucosamine reductase, C-terminal domain"/>
    <property type="match status" value="1"/>
</dbReference>
<evidence type="ECO:0000259" key="17">
    <source>
        <dbReference type="PROSITE" id="PS51387"/>
    </source>
</evidence>
<evidence type="ECO:0000313" key="18">
    <source>
        <dbReference type="EMBL" id="SUZ95629.1"/>
    </source>
</evidence>
<evidence type="ECO:0000256" key="8">
    <source>
        <dbReference type="ARBA" id="ARBA00022630"/>
    </source>
</evidence>
<dbReference type="NCBIfam" id="NF010480">
    <property type="entry name" value="PRK13905.1"/>
    <property type="match status" value="1"/>
</dbReference>
<dbReference type="InterPro" id="IPR036318">
    <property type="entry name" value="FAD-bd_PCMH-like_sf"/>
</dbReference>
<organism evidence="18">
    <name type="scientific">marine metagenome</name>
    <dbReference type="NCBI Taxonomy" id="408172"/>
    <lineage>
        <taxon>unclassified sequences</taxon>
        <taxon>metagenomes</taxon>
        <taxon>ecological metagenomes</taxon>
    </lineage>
</organism>
<dbReference type="InterPro" id="IPR016167">
    <property type="entry name" value="FAD-bd_PCMH_sub1"/>
</dbReference>
<dbReference type="InterPro" id="IPR016169">
    <property type="entry name" value="FAD-bd_PCMH_sub2"/>
</dbReference>
<comment type="pathway">
    <text evidence="4">Cell wall biogenesis; peptidoglycan biosynthesis.</text>
</comment>
<dbReference type="AlphaFoldDB" id="A0A381RX06"/>
<dbReference type="InterPro" id="IPR016166">
    <property type="entry name" value="FAD-bd_PCMH"/>
</dbReference>
<dbReference type="GO" id="GO:0008360">
    <property type="term" value="P:regulation of cell shape"/>
    <property type="evidence" value="ECO:0007669"/>
    <property type="project" value="UniProtKB-KW"/>
</dbReference>
<dbReference type="SUPFAM" id="SSF56176">
    <property type="entry name" value="FAD-binding/transporter-associated domain-like"/>
    <property type="match status" value="1"/>
</dbReference>
<dbReference type="HAMAP" id="MF_00037">
    <property type="entry name" value="MurB"/>
    <property type="match status" value="1"/>
</dbReference>
<name>A0A381RX06_9ZZZZ</name>
<proteinExistence type="inferred from homology"/>
<keyword evidence="8" id="KW-0285">Flavoprotein</keyword>
<comment type="catalytic activity">
    <reaction evidence="16">
        <text>UDP-N-acetyl-alpha-D-muramate + NADP(+) = UDP-N-acetyl-3-O-(1-carboxyvinyl)-alpha-D-glucosamine + NADPH + H(+)</text>
        <dbReference type="Rhea" id="RHEA:12248"/>
        <dbReference type="ChEBI" id="CHEBI:15378"/>
        <dbReference type="ChEBI" id="CHEBI:57783"/>
        <dbReference type="ChEBI" id="CHEBI:58349"/>
        <dbReference type="ChEBI" id="CHEBI:68483"/>
        <dbReference type="ChEBI" id="CHEBI:70757"/>
        <dbReference type="EC" id="1.3.1.98"/>
    </reaction>
</comment>
<evidence type="ECO:0000256" key="7">
    <source>
        <dbReference type="ARBA" id="ARBA00022618"/>
    </source>
</evidence>
<dbReference type="PANTHER" id="PTHR21071:SF4">
    <property type="entry name" value="UDP-N-ACETYLENOLPYRUVOYLGLUCOSAMINE REDUCTASE"/>
    <property type="match status" value="1"/>
</dbReference>
<evidence type="ECO:0000256" key="11">
    <source>
        <dbReference type="ARBA" id="ARBA00022960"/>
    </source>
</evidence>
<gene>
    <name evidence="18" type="ORF">METZ01_LOCUS48483</name>
</gene>
<comment type="cofactor">
    <cofactor evidence="1">
        <name>FAD</name>
        <dbReference type="ChEBI" id="CHEBI:57692"/>
    </cofactor>
</comment>
<evidence type="ECO:0000256" key="13">
    <source>
        <dbReference type="ARBA" id="ARBA00023002"/>
    </source>
</evidence>
<accession>A0A381RX06</accession>
<evidence type="ECO:0000256" key="5">
    <source>
        <dbReference type="ARBA" id="ARBA00012518"/>
    </source>
</evidence>
<dbReference type="EC" id="1.3.1.98" evidence="5"/>
<comment type="subcellular location">
    <subcellularLocation>
        <location evidence="3">Cytoplasm</location>
    </subcellularLocation>
</comment>
<feature type="domain" description="FAD-binding PCMH-type" evidence="17">
    <location>
        <begin position="37"/>
        <end position="202"/>
    </location>
</feature>
<dbReference type="PANTHER" id="PTHR21071">
    <property type="entry name" value="UDP-N-ACETYLENOLPYRUVOYLGLUCOSAMINE REDUCTASE"/>
    <property type="match status" value="1"/>
</dbReference>
<keyword evidence="12" id="KW-0573">Peptidoglycan synthesis</keyword>
<evidence type="ECO:0000256" key="15">
    <source>
        <dbReference type="ARBA" id="ARBA00023316"/>
    </source>
</evidence>
<protein>
    <recommendedName>
        <fullName evidence="5">UDP-N-acetylmuramate dehydrogenase</fullName>
        <ecNumber evidence="5">1.3.1.98</ecNumber>
    </recommendedName>
</protein>
<evidence type="ECO:0000256" key="3">
    <source>
        <dbReference type="ARBA" id="ARBA00004496"/>
    </source>
</evidence>
<evidence type="ECO:0000256" key="6">
    <source>
        <dbReference type="ARBA" id="ARBA00022490"/>
    </source>
</evidence>
<keyword evidence="13" id="KW-0560">Oxidoreductase</keyword>
<sequence length="311" mass="32784">VATSGGLEGLAEDLLSKDLLEGVKRHHRLGPLTTYRVGGSAALFVRPTDQEELVRVAEATASAEVRLMMVGRGSNMLVSDEGFEGLVVQLGPGFERIQLSENGVVAGGAAGMPVVARRSVAESLMGFEWAVGVPGSIGGAVRMNAGGHGSDMATVLGSAWLVDLASGDRFLRTVEELDLDYRSSAVGPSQVVVEADLLLRPGLLEDGERLLAEIVRWRRENQPGGQNSGSVFTNPSGDSAGRLIDLVGARGLRIGTARVSEKHANFIQTEKGGLAADVLRVMAEVRRRVAEDLGVYLIAETVLVGFDGEAE</sequence>
<dbReference type="InterPro" id="IPR006094">
    <property type="entry name" value="Oxid_FAD_bind_N"/>
</dbReference>
<evidence type="ECO:0000256" key="10">
    <source>
        <dbReference type="ARBA" id="ARBA00022857"/>
    </source>
</evidence>
<dbReference type="NCBIfam" id="TIGR00179">
    <property type="entry name" value="murB"/>
    <property type="match status" value="1"/>
</dbReference>
<dbReference type="InterPro" id="IPR003170">
    <property type="entry name" value="MurB"/>
</dbReference>
<dbReference type="GO" id="GO:0009252">
    <property type="term" value="P:peptidoglycan biosynthetic process"/>
    <property type="evidence" value="ECO:0007669"/>
    <property type="project" value="UniProtKB-UniPathway"/>
</dbReference>
<keyword evidence="7" id="KW-0132">Cell division</keyword>
<evidence type="ECO:0000256" key="2">
    <source>
        <dbReference type="ARBA" id="ARBA00003921"/>
    </source>
</evidence>
<dbReference type="GO" id="GO:0071555">
    <property type="term" value="P:cell wall organization"/>
    <property type="evidence" value="ECO:0007669"/>
    <property type="project" value="UniProtKB-KW"/>
</dbReference>
<dbReference type="UniPathway" id="UPA00219"/>
<dbReference type="GO" id="GO:0071949">
    <property type="term" value="F:FAD binding"/>
    <property type="evidence" value="ECO:0007669"/>
    <property type="project" value="InterPro"/>
</dbReference>